<dbReference type="RefSeq" id="WP_317942801.1">
    <property type="nucleotide sequence ID" value="NZ_JAUBDI010000004.1"/>
</dbReference>
<sequence length="233" mass="26468">MKENETNKYPQNVVEAVAKVLELEVNEQQGAIGTITKIDDMPKVNIMDMYVSTFKFPIDGKQICQCVKEVFGIQIDSKYVLPKKRDLRADYVCGFNVRLIDNYLKELQNQLTGQEIRLLINDIFGINLDAIDSLEKTQISLYSKGQWIVQQASDLFVVHTGIGDIDAWVLPTDYYIEQTGLKELPVQLQQNLASIGYEYNSDIQGMYYCNPTGEAVEDAFKGRTMRAILSCID</sequence>
<name>A0ABU4GB81_9BACL</name>
<comment type="caution">
    <text evidence="1">The sequence shown here is derived from an EMBL/GenBank/DDBJ whole genome shotgun (WGS) entry which is preliminary data.</text>
</comment>
<protein>
    <submittedName>
        <fullName evidence="1">Uncharacterized protein</fullName>
    </submittedName>
</protein>
<dbReference type="EMBL" id="JAUBDI010000004">
    <property type="protein sequence ID" value="MDW0112852.1"/>
    <property type="molecule type" value="Genomic_DNA"/>
</dbReference>
<keyword evidence="2" id="KW-1185">Reference proteome</keyword>
<evidence type="ECO:0000313" key="2">
    <source>
        <dbReference type="Proteomes" id="UP001282284"/>
    </source>
</evidence>
<proteinExistence type="predicted"/>
<dbReference type="Proteomes" id="UP001282284">
    <property type="component" value="Unassembled WGS sequence"/>
</dbReference>
<gene>
    <name evidence="1" type="ORF">QT711_06615</name>
</gene>
<accession>A0ABU4GB81</accession>
<organism evidence="1 2">
    <name type="scientific">Sporosarcina saromensis</name>
    <dbReference type="NCBI Taxonomy" id="359365"/>
    <lineage>
        <taxon>Bacteria</taxon>
        <taxon>Bacillati</taxon>
        <taxon>Bacillota</taxon>
        <taxon>Bacilli</taxon>
        <taxon>Bacillales</taxon>
        <taxon>Caryophanaceae</taxon>
        <taxon>Sporosarcina</taxon>
    </lineage>
</organism>
<evidence type="ECO:0000313" key="1">
    <source>
        <dbReference type="EMBL" id="MDW0112852.1"/>
    </source>
</evidence>
<reference evidence="1 2" key="1">
    <citation type="submission" date="2023-06" db="EMBL/GenBank/DDBJ databases">
        <title>Sporosarcina sp. nov., isolated from Korean traditional fermented seafood 'Jeotgal'.</title>
        <authorList>
            <person name="Yang A.I."/>
            <person name="Shin N.-R."/>
        </authorList>
    </citation>
    <scope>NUCLEOTIDE SEQUENCE [LARGE SCALE GENOMIC DNA]</scope>
    <source>
        <strain evidence="1 2">KCTC13119</strain>
    </source>
</reference>